<evidence type="ECO:0000256" key="1">
    <source>
        <dbReference type="SAM" id="MobiDB-lite"/>
    </source>
</evidence>
<dbReference type="Proteomes" id="UP001562425">
    <property type="component" value="Unassembled WGS sequence"/>
</dbReference>
<keyword evidence="3" id="KW-1185">Reference proteome</keyword>
<name>A0ABD1CKW7_CULPP</name>
<feature type="non-terminal residue" evidence="2">
    <location>
        <position position="70"/>
    </location>
</feature>
<sequence>MGSSSLPAPSLDAAPSSATTATQQQPQQLTTSTSVVTLAGMTPSAAISALRRTSLGPSTKSTKERKLKNS</sequence>
<proteinExistence type="predicted"/>
<feature type="region of interest" description="Disordered" evidence="1">
    <location>
        <begin position="46"/>
        <end position="70"/>
    </location>
</feature>
<evidence type="ECO:0000313" key="3">
    <source>
        <dbReference type="Proteomes" id="UP001562425"/>
    </source>
</evidence>
<organism evidence="2 3">
    <name type="scientific">Culex pipiens pipiens</name>
    <name type="common">Northern house mosquito</name>
    <dbReference type="NCBI Taxonomy" id="38569"/>
    <lineage>
        <taxon>Eukaryota</taxon>
        <taxon>Metazoa</taxon>
        <taxon>Ecdysozoa</taxon>
        <taxon>Arthropoda</taxon>
        <taxon>Hexapoda</taxon>
        <taxon>Insecta</taxon>
        <taxon>Pterygota</taxon>
        <taxon>Neoptera</taxon>
        <taxon>Endopterygota</taxon>
        <taxon>Diptera</taxon>
        <taxon>Nematocera</taxon>
        <taxon>Culicoidea</taxon>
        <taxon>Culicidae</taxon>
        <taxon>Culicinae</taxon>
        <taxon>Culicini</taxon>
        <taxon>Culex</taxon>
        <taxon>Culex</taxon>
    </lineage>
</organism>
<gene>
    <name evidence="2" type="ORF">pipiens_000606</name>
</gene>
<reference evidence="2 3" key="1">
    <citation type="submission" date="2024-05" db="EMBL/GenBank/DDBJ databases">
        <title>Culex pipiens pipiens assembly and annotation.</title>
        <authorList>
            <person name="Alout H."/>
            <person name="Durand T."/>
        </authorList>
    </citation>
    <scope>NUCLEOTIDE SEQUENCE [LARGE SCALE GENOMIC DNA]</scope>
    <source>
        <strain evidence="2">HA-2024</strain>
        <tissue evidence="2">Whole body</tissue>
    </source>
</reference>
<dbReference type="EMBL" id="JBEHCU010011219">
    <property type="protein sequence ID" value="KAL1377046.1"/>
    <property type="molecule type" value="Genomic_DNA"/>
</dbReference>
<comment type="caution">
    <text evidence="2">The sequence shown here is derived from an EMBL/GenBank/DDBJ whole genome shotgun (WGS) entry which is preliminary data.</text>
</comment>
<protein>
    <submittedName>
        <fullName evidence="2">Uncharacterized protein</fullName>
    </submittedName>
</protein>
<feature type="region of interest" description="Disordered" evidence="1">
    <location>
        <begin position="1"/>
        <end position="34"/>
    </location>
</feature>
<dbReference type="AlphaFoldDB" id="A0ABD1CKW7"/>
<accession>A0ABD1CKW7</accession>
<evidence type="ECO:0000313" key="2">
    <source>
        <dbReference type="EMBL" id="KAL1377046.1"/>
    </source>
</evidence>